<sequence length="211" mass="22686">MTRQEIVTKIKQGKLMAIVRLKEQSKVSVFVDKLVAAKVKVLEITSNTPGYLEEITNARRRYADNSILIGAGTVTDVEIAKKSIASGAQFLVTPNTNPEVVTIAHQNEIPVVMGALTPTEICTAANHNADIIKLFPAGAMGLDYFKSIKGPLNNIDFFVVGGIDLSNVEEWMSAGASGVGLGSVLTNCIESDGSSESLERTVRAFFEKVNK</sequence>
<protein>
    <submittedName>
        <fullName evidence="6">Bifunctional 4-hydroxy-2-oxoglutarate aldolase/2-dehydro-3-deoxy-phosphogluconate aldolase</fullName>
    </submittedName>
</protein>
<gene>
    <name evidence="6" type="ORF">ACFSJE_17155</name>
</gene>
<dbReference type="Pfam" id="PF01081">
    <property type="entry name" value="Aldolase"/>
    <property type="match status" value="1"/>
</dbReference>
<dbReference type="Gene3D" id="3.20.20.70">
    <property type="entry name" value="Aldolase class I"/>
    <property type="match status" value="1"/>
</dbReference>
<evidence type="ECO:0000256" key="5">
    <source>
        <dbReference type="ARBA" id="ARBA00023277"/>
    </source>
</evidence>
<evidence type="ECO:0000256" key="3">
    <source>
        <dbReference type="ARBA" id="ARBA00011233"/>
    </source>
</evidence>
<dbReference type="InterPro" id="IPR000887">
    <property type="entry name" value="Aldlse_KDPG_KHG"/>
</dbReference>
<dbReference type="PANTHER" id="PTHR30246">
    <property type="entry name" value="2-KETO-3-DEOXY-6-PHOSPHOGLUCONATE ALDOLASE"/>
    <property type="match status" value="1"/>
</dbReference>
<dbReference type="RefSeq" id="WP_379832096.1">
    <property type="nucleotide sequence ID" value="NZ_JBHUHU010000005.1"/>
</dbReference>
<name>A0ABW4Y169_9FLAO</name>
<comment type="pathway">
    <text evidence="1">Carbohydrate acid metabolism.</text>
</comment>
<evidence type="ECO:0000256" key="1">
    <source>
        <dbReference type="ARBA" id="ARBA00004761"/>
    </source>
</evidence>
<keyword evidence="5" id="KW-0119">Carbohydrate metabolism</keyword>
<comment type="similarity">
    <text evidence="2">Belongs to the KHG/KDPG aldolase family.</text>
</comment>
<organism evidence="6 7">
    <name type="scientific">Flagellimonas iocasae</name>
    <dbReference type="NCBI Taxonomy" id="2055905"/>
    <lineage>
        <taxon>Bacteria</taxon>
        <taxon>Pseudomonadati</taxon>
        <taxon>Bacteroidota</taxon>
        <taxon>Flavobacteriia</taxon>
        <taxon>Flavobacteriales</taxon>
        <taxon>Flavobacteriaceae</taxon>
        <taxon>Flagellimonas</taxon>
    </lineage>
</organism>
<dbReference type="InterPro" id="IPR013785">
    <property type="entry name" value="Aldolase_TIM"/>
</dbReference>
<comment type="caution">
    <text evidence="6">The sequence shown here is derived from an EMBL/GenBank/DDBJ whole genome shotgun (WGS) entry which is preliminary data.</text>
</comment>
<proteinExistence type="inferred from homology"/>
<evidence type="ECO:0000256" key="2">
    <source>
        <dbReference type="ARBA" id="ARBA00006906"/>
    </source>
</evidence>
<evidence type="ECO:0000256" key="4">
    <source>
        <dbReference type="ARBA" id="ARBA00023239"/>
    </source>
</evidence>
<dbReference type="CDD" id="cd00452">
    <property type="entry name" value="KDPG_aldolase"/>
    <property type="match status" value="1"/>
</dbReference>
<evidence type="ECO:0000313" key="6">
    <source>
        <dbReference type="EMBL" id="MFD2101521.1"/>
    </source>
</evidence>
<keyword evidence="4" id="KW-0456">Lyase</keyword>
<comment type="subunit">
    <text evidence="3">Homotrimer.</text>
</comment>
<accession>A0ABW4Y169</accession>
<dbReference type="SUPFAM" id="SSF51569">
    <property type="entry name" value="Aldolase"/>
    <property type="match status" value="1"/>
</dbReference>
<dbReference type="EMBL" id="JBHUHU010000005">
    <property type="protein sequence ID" value="MFD2101521.1"/>
    <property type="molecule type" value="Genomic_DNA"/>
</dbReference>
<dbReference type="Proteomes" id="UP001597342">
    <property type="component" value="Unassembled WGS sequence"/>
</dbReference>
<keyword evidence="7" id="KW-1185">Reference proteome</keyword>
<evidence type="ECO:0000313" key="7">
    <source>
        <dbReference type="Proteomes" id="UP001597342"/>
    </source>
</evidence>
<reference evidence="7" key="1">
    <citation type="journal article" date="2019" name="Int. J. Syst. Evol. Microbiol.">
        <title>The Global Catalogue of Microorganisms (GCM) 10K type strain sequencing project: providing services to taxonomists for standard genome sequencing and annotation.</title>
        <authorList>
            <consortium name="The Broad Institute Genomics Platform"/>
            <consortium name="The Broad Institute Genome Sequencing Center for Infectious Disease"/>
            <person name="Wu L."/>
            <person name="Ma J."/>
        </authorList>
    </citation>
    <scope>NUCLEOTIDE SEQUENCE [LARGE SCALE GENOMIC DNA]</scope>
    <source>
        <strain evidence="7">JCM 3389</strain>
    </source>
</reference>
<dbReference type="PANTHER" id="PTHR30246:SF1">
    <property type="entry name" value="2-DEHYDRO-3-DEOXY-6-PHOSPHOGALACTONATE ALDOLASE-RELATED"/>
    <property type="match status" value="1"/>
</dbReference>